<keyword evidence="9" id="KW-1185">Reference proteome</keyword>
<evidence type="ECO:0000313" key="9">
    <source>
        <dbReference type="Proteomes" id="UP000251213"/>
    </source>
</evidence>
<keyword evidence="4" id="KW-0808">Transferase</keyword>
<accession>A0A364K2H8</accession>
<keyword evidence="5" id="KW-0598">Phosphotransferase system</keyword>
<sequence length="153" mass="16193">MTFVAPVTGKAVSLDEVEDLVFSQRIAGDGLAIIPTNGKVVAPIDGVVSHLFDTSHAVSIQHPSGLRVLIHVGIDTVKLYGEGFTALVGIDQQVKKGDELIQFDLDLIQQAGCSIATPVVITNMDLALKQKAMIQRNVVAGVDPVLEVLVKGI</sequence>
<evidence type="ECO:0000259" key="7">
    <source>
        <dbReference type="PROSITE" id="PS51093"/>
    </source>
</evidence>
<proteinExistence type="predicted"/>
<dbReference type="GO" id="GO:0005737">
    <property type="term" value="C:cytoplasm"/>
    <property type="evidence" value="ECO:0007669"/>
    <property type="project" value="UniProtKB-SubCell"/>
</dbReference>
<keyword evidence="6" id="KW-0418">Kinase</keyword>
<reference evidence="8 9" key="1">
    <citation type="submission" date="2018-06" db="EMBL/GenBank/DDBJ databases">
        <title>Thermoflavimicrobium daqus sp. nov., a thermophilic microbe isolated from Moutai-flavour Daqu.</title>
        <authorList>
            <person name="Wang X."/>
            <person name="Zhou H."/>
        </authorList>
    </citation>
    <scope>NUCLEOTIDE SEQUENCE [LARGE SCALE GENOMIC DNA]</scope>
    <source>
        <strain evidence="8 9">FBKL4.011</strain>
    </source>
</reference>
<dbReference type="InterPro" id="IPR001127">
    <property type="entry name" value="PTS_EIIA_1_perm"/>
</dbReference>
<dbReference type="PANTHER" id="PTHR45008">
    <property type="entry name" value="PTS SYSTEM GLUCOSE-SPECIFIC EIIA COMPONENT"/>
    <property type="match status" value="1"/>
</dbReference>
<evidence type="ECO:0000256" key="5">
    <source>
        <dbReference type="ARBA" id="ARBA00022683"/>
    </source>
</evidence>
<dbReference type="NCBIfam" id="TIGR00830">
    <property type="entry name" value="PTBA"/>
    <property type="match status" value="1"/>
</dbReference>
<dbReference type="InterPro" id="IPR011055">
    <property type="entry name" value="Dup_hybrid_motif"/>
</dbReference>
<dbReference type="OrthoDB" id="92465at2"/>
<evidence type="ECO:0000256" key="2">
    <source>
        <dbReference type="ARBA" id="ARBA00022448"/>
    </source>
</evidence>
<evidence type="ECO:0000256" key="4">
    <source>
        <dbReference type="ARBA" id="ARBA00022679"/>
    </source>
</evidence>
<name>A0A364K2H8_9BACL</name>
<feature type="domain" description="PTS EIIA type-1" evidence="7">
    <location>
        <begin position="19"/>
        <end position="123"/>
    </location>
</feature>
<dbReference type="Gene3D" id="2.70.70.10">
    <property type="entry name" value="Glucose Permease (Domain IIA)"/>
    <property type="match status" value="1"/>
</dbReference>
<organism evidence="8 9">
    <name type="scientific">Thermoflavimicrobium daqui</name>
    <dbReference type="NCBI Taxonomy" id="2137476"/>
    <lineage>
        <taxon>Bacteria</taxon>
        <taxon>Bacillati</taxon>
        <taxon>Bacillota</taxon>
        <taxon>Bacilli</taxon>
        <taxon>Bacillales</taxon>
        <taxon>Thermoactinomycetaceae</taxon>
        <taxon>Thermoflavimicrobium</taxon>
    </lineage>
</organism>
<evidence type="ECO:0000256" key="3">
    <source>
        <dbReference type="ARBA" id="ARBA00022597"/>
    </source>
</evidence>
<dbReference type="Pfam" id="PF00358">
    <property type="entry name" value="PTS_EIIA_1"/>
    <property type="match status" value="1"/>
</dbReference>
<dbReference type="EMBL" id="QJKK01000009">
    <property type="protein sequence ID" value="RAL22606.1"/>
    <property type="molecule type" value="Genomic_DNA"/>
</dbReference>
<evidence type="ECO:0000256" key="6">
    <source>
        <dbReference type="ARBA" id="ARBA00022777"/>
    </source>
</evidence>
<dbReference type="AlphaFoldDB" id="A0A364K2H8"/>
<keyword evidence="2" id="KW-0813">Transport</keyword>
<comment type="caution">
    <text evidence="8">The sequence shown here is derived from an EMBL/GenBank/DDBJ whole genome shotgun (WGS) entry which is preliminary data.</text>
</comment>
<comment type="subcellular location">
    <subcellularLocation>
        <location evidence="1">Cytoplasm</location>
    </subcellularLocation>
</comment>
<dbReference type="GO" id="GO:0009401">
    <property type="term" value="P:phosphoenolpyruvate-dependent sugar phosphotransferase system"/>
    <property type="evidence" value="ECO:0007669"/>
    <property type="project" value="UniProtKB-KW"/>
</dbReference>
<evidence type="ECO:0000313" key="8">
    <source>
        <dbReference type="EMBL" id="RAL22606.1"/>
    </source>
</evidence>
<reference evidence="8 9" key="2">
    <citation type="submission" date="2018-06" db="EMBL/GenBank/DDBJ databases">
        <authorList>
            <person name="Zhirakovskaya E."/>
        </authorList>
    </citation>
    <scope>NUCLEOTIDE SEQUENCE [LARGE SCALE GENOMIC DNA]</scope>
    <source>
        <strain evidence="8 9">FBKL4.011</strain>
    </source>
</reference>
<dbReference type="PANTHER" id="PTHR45008:SF1">
    <property type="entry name" value="PTS SYSTEM GLUCOSE-SPECIFIC EIIA COMPONENT"/>
    <property type="match status" value="1"/>
</dbReference>
<protein>
    <submittedName>
        <fullName evidence="8">PTS glucose transporter subunit IIA</fullName>
    </submittedName>
</protein>
<dbReference type="Proteomes" id="UP000251213">
    <property type="component" value="Unassembled WGS sequence"/>
</dbReference>
<evidence type="ECO:0000256" key="1">
    <source>
        <dbReference type="ARBA" id="ARBA00004496"/>
    </source>
</evidence>
<keyword evidence="3 8" id="KW-0762">Sugar transport</keyword>
<dbReference type="SUPFAM" id="SSF51261">
    <property type="entry name" value="Duplicated hybrid motif"/>
    <property type="match status" value="1"/>
</dbReference>
<gene>
    <name evidence="8" type="ORF">DL897_13800</name>
</gene>
<dbReference type="PROSITE" id="PS00371">
    <property type="entry name" value="PTS_EIIA_TYPE_1_HIS"/>
    <property type="match status" value="1"/>
</dbReference>
<dbReference type="FunFam" id="2.70.70.10:FF:000001">
    <property type="entry name" value="PTS system glucose-specific IIA component"/>
    <property type="match status" value="1"/>
</dbReference>
<dbReference type="InterPro" id="IPR050890">
    <property type="entry name" value="PTS_EIIA_component"/>
</dbReference>
<dbReference type="PROSITE" id="PS51093">
    <property type="entry name" value="PTS_EIIA_TYPE_1"/>
    <property type="match status" value="1"/>
</dbReference>
<dbReference type="GO" id="GO:0016301">
    <property type="term" value="F:kinase activity"/>
    <property type="evidence" value="ECO:0007669"/>
    <property type="project" value="UniProtKB-KW"/>
</dbReference>